<evidence type="ECO:0000313" key="5">
    <source>
        <dbReference type="Proteomes" id="UP000327439"/>
    </source>
</evidence>
<name>A0A5J5WKX2_GOSBA</name>
<keyword evidence="1" id="KW-0479">Metal-binding</keyword>
<sequence length="290" mass="33471">MAHSVGMLGLHDYSFMDEIPIIDNPLLFPKDHNEPAKSLEHLGKACQEFGFFYEERSEYLKKNSMDRIRENLKIVTHPEYHCPSKPDSCNTYLVSFCCLNTPEHSSTFDRNENSTRSTRQLRTIRRPLVHSEHAIGEYLKRIHEVELGLAKTILTILGYEETYIEKEFKLEAGFDGLQMLSHKANWITVNIPRNTIFIGIKDHLEILTNGKYKSHIHQVILNNNKVKRISTATLHGPSLDTFVAPTTRLIDKSHPPTYQGMTYKESLEFNGFDEIDMQSSLIQLRMPLSH</sequence>
<dbReference type="GO" id="GO:0046872">
    <property type="term" value="F:metal ion binding"/>
    <property type="evidence" value="ECO:0007669"/>
    <property type="project" value="UniProtKB-KW"/>
</dbReference>
<gene>
    <name evidence="4" type="ORF">ES319_A02G047700v1</name>
</gene>
<feature type="domain" description="Isopenicillin N synthase-like Fe(2+) 2OG dioxygenase" evidence="3">
    <location>
        <begin position="175"/>
        <end position="236"/>
    </location>
</feature>
<dbReference type="Proteomes" id="UP000327439">
    <property type="component" value="Chromosome A02"/>
</dbReference>
<keyword evidence="5" id="KW-1185">Reference proteome</keyword>
<dbReference type="InterPro" id="IPR050295">
    <property type="entry name" value="Plant_2OG-oxidoreductases"/>
</dbReference>
<dbReference type="AlphaFoldDB" id="A0A5J5WKX2"/>
<organism evidence="4 5">
    <name type="scientific">Gossypium barbadense</name>
    <name type="common">Sea Island cotton</name>
    <name type="synonym">Hibiscus barbadensis</name>
    <dbReference type="NCBI Taxonomy" id="3634"/>
    <lineage>
        <taxon>Eukaryota</taxon>
        <taxon>Viridiplantae</taxon>
        <taxon>Streptophyta</taxon>
        <taxon>Embryophyta</taxon>
        <taxon>Tracheophyta</taxon>
        <taxon>Spermatophyta</taxon>
        <taxon>Magnoliopsida</taxon>
        <taxon>eudicotyledons</taxon>
        <taxon>Gunneridae</taxon>
        <taxon>Pentapetalae</taxon>
        <taxon>rosids</taxon>
        <taxon>malvids</taxon>
        <taxon>Malvales</taxon>
        <taxon>Malvaceae</taxon>
        <taxon>Malvoideae</taxon>
        <taxon>Gossypium</taxon>
    </lineage>
</organism>
<dbReference type="PANTHER" id="PTHR47991">
    <property type="entry name" value="OXOGLUTARATE/IRON-DEPENDENT DIOXYGENASE"/>
    <property type="match status" value="1"/>
</dbReference>
<dbReference type="EMBL" id="CM018203">
    <property type="protein sequence ID" value="KAB2092694.1"/>
    <property type="molecule type" value="Genomic_DNA"/>
</dbReference>
<keyword evidence="2" id="KW-0408">Iron</keyword>
<dbReference type="InterPro" id="IPR044861">
    <property type="entry name" value="IPNS-like_FE2OG_OXY"/>
</dbReference>
<evidence type="ECO:0000256" key="2">
    <source>
        <dbReference type="ARBA" id="ARBA00023004"/>
    </source>
</evidence>
<dbReference type="InterPro" id="IPR027443">
    <property type="entry name" value="IPNS-like_sf"/>
</dbReference>
<dbReference type="OrthoDB" id="288590at2759"/>
<accession>A0A5J5WKX2</accession>
<dbReference type="SUPFAM" id="SSF51197">
    <property type="entry name" value="Clavaminate synthase-like"/>
    <property type="match status" value="1"/>
</dbReference>
<dbReference type="Gene3D" id="2.60.120.330">
    <property type="entry name" value="B-lactam Antibiotic, Isopenicillin N Synthase, Chain"/>
    <property type="match status" value="2"/>
</dbReference>
<reference evidence="5" key="1">
    <citation type="journal article" date="2020" name="Nat. Genet.">
        <title>Genomic diversifications of five Gossypium allopolyploid species and their impact on cotton improvement.</title>
        <authorList>
            <person name="Chen Z.J."/>
            <person name="Sreedasyam A."/>
            <person name="Ando A."/>
            <person name="Song Q."/>
            <person name="De Santiago L.M."/>
            <person name="Hulse-Kemp A.M."/>
            <person name="Ding M."/>
            <person name="Ye W."/>
            <person name="Kirkbride R.C."/>
            <person name="Jenkins J."/>
            <person name="Plott C."/>
            <person name="Lovell J."/>
            <person name="Lin Y.M."/>
            <person name="Vaughn R."/>
            <person name="Liu B."/>
            <person name="Simpson S."/>
            <person name="Scheffler B.E."/>
            <person name="Wen L."/>
            <person name="Saski C.A."/>
            <person name="Grover C.E."/>
            <person name="Hu G."/>
            <person name="Conover J.L."/>
            <person name="Carlson J.W."/>
            <person name="Shu S."/>
            <person name="Boston L.B."/>
            <person name="Williams M."/>
            <person name="Peterson D.G."/>
            <person name="McGee K."/>
            <person name="Jones D.C."/>
            <person name="Wendel J.F."/>
            <person name="Stelly D.M."/>
            <person name="Grimwood J."/>
            <person name="Schmutz J."/>
        </authorList>
    </citation>
    <scope>NUCLEOTIDE SEQUENCE [LARGE SCALE GENOMIC DNA]</scope>
    <source>
        <strain evidence="5">cv. 3-79</strain>
    </source>
</reference>
<evidence type="ECO:0000259" key="3">
    <source>
        <dbReference type="Pfam" id="PF03171"/>
    </source>
</evidence>
<evidence type="ECO:0000256" key="1">
    <source>
        <dbReference type="ARBA" id="ARBA00022723"/>
    </source>
</evidence>
<evidence type="ECO:0000313" key="4">
    <source>
        <dbReference type="EMBL" id="KAB2092694.1"/>
    </source>
</evidence>
<protein>
    <recommendedName>
        <fullName evidence="3">Isopenicillin N synthase-like Fe(2+) 2OG dioxygenase domain-containing protein</fullName>
    </recommendedName>
</protein>
<dbReference type="Pfam" id="PF03171">
    <property type="entry name" value="2OG-FeII_Oxy"/>
    <property type="match status" value="1"/>
</dbReference>
<proteinExistence type="predicted"/>